<evidence type="ECO:0000313" key="3">
    <source>
        <dbReference type="Proteomes" id="UP000005396"/>
    </source>
</evidence>
<proteinExistence type="predicted"/>
<evidence type="ECO:0000256" key="1">
    <source>
        <dbReference type="SAM" id="MobiDB-lite"/>
    </source>
</evidence>
<accession>A8RJW9</accession>
<name>A8RJW9_ENTBW</name>
<organism evidence="2 3">
    <name type="scientific">Enterocloster bolteae (strain ATCC BAA-613 / DSM 15670 / CCUG 46953 / JCM 12243 / WAL 16351)</name>
    <name type="common">Clostridium bolteae</name>
    <dbReference type="NCBI Taxonomy" id="411902"/>
    <lineage>
        <taxon>Bacteria</taxon>
        <taxon>Bacillati</taxon>
        <taxon>Bacillota</taxon>
        <taxon>Clostridia</taxon>
        <taxon>Lachnospirales</taxon>
        <taxon>Lachnospiraceae</taxon>
        <taxon>Enterocloster</taxon>
    </lineage>
</organism>
<dbReference type="Proteomes" id="UP000005396">
    <property type="component" value="Unassembled WGS sequence"/>
</dbReference>
<sequence>MAVSAVGETKAEGTGKPGDRKNYAGLLMSPAPCLLCSGR</sequence>
<feature type="compositionally biased region" description="Basic and acidic residues" evidence="1">
    <location>
        <begin position="9"/>
        <end position="22"/>
    </location>
</feature>
<protein>
    <submittedName>
        <fullName evidence="2">Uncharacterized protein</fullName>
    </submittedName>
</protein>
<reference evidence="2 3" key="1">
    <citation type="submission" date="2007-08" db="EMBL/GenBank/DDBJ databases">
        <authorList>
            <person name="Fulton L."/>
            <person name="Clifton S."/>
            <person name="Fulton B."/>
            <person name="Xu J."/>
            <person name="Minx P."/>
            <person name="Pepin K.H."/>
            <person name="Johnson M."/>
            <person name="Thiruvilangam P."/>
            <person name="Bhonagiri V."/>
            <person name="Nash W.E."/>
            <person name="Mardis E.R."/>
            <person name="Wilson R.K."/>
        </authorList>
    </citation>
    <scope>NUCLEOTIDE SEQUENCE [LARGE SCALE GENOMIC DNA]</scope>
    <source>
        <strain evidence="3">ATCC BAA-613 / DSM 15670 / CCUG 46953 / JCM 12243 / WAL 16351</strain>
    </source>
</reference>
<dbReference type="HOGENOM" id="CLU_3307255_0_0_9"/>
<evidence type="ECO:0000313" key="2">
    <source>
        <dbReference type="EMBL" id="EDP18692.1"/>
    </source>
</evidence>
<dbReference type="EMBL" id="ABCC02000011">
    <property type="protein sequence ID" value="EDP18692.1"/>
    <property type="molecule type" value="Genomic_DNA"/>
</dbReference>
<reference evidence="2 3" key="2">
    <citation type="submission" date="2007-09" db="EMBL/GenBank/DDBJ databases">
        <title>Draft genome sequence of Clostridium bolteae (ATCC BAA-613).</title>
        <authorList>
            <person name="Sudarsanam P."/>
            <person name="Ley R."/>
            <person name="Guruge J."/>
            <person name="Turnbaugh P.J."/>
            <person name="Mahowald M."/>
            <person name="Liep D."/>
            <person name="Gordon J."/>
        </authorList>
    </citation>
    <scope>NUCLEOTIDE SEQUENCE [LARGE SCALE GENOMIC DNA]</scope>
    <source>
        <strain evidence="3">ATCC BAA-613 / DSM 15670 / CCUG 46953 / JCM 12243 / WAL 16351</strain>
    </source>
</reference>
<feature type="region of interest" description="Disordered" evidence="1">
    <location>
        <begin position="1"/>
        <end position="22"/>
    </location>
</feature>
<dbReference type="AlphaFoldDB" id="A8RJW9"/>
<gene>
    <name evidence="2" type="ORF">CLOBOL_01054</name>
</gene>
<comment type="caution">
    <text evidence="2">The sequence shown here is derived from an EMBL/GenBank/DDBJ whole genome shotgun (WGS) entry which is preliminary data.</text>
</comment>
<dbReference type="PaxDb" id="411902-CLOBOL_01054"/>